<proteinExistence type="predicted"/>
<organism evidence="1">
    <name type="scientific">Arundo donax</name>
    <name type="common">Giant reed</name>
    <name type="synonym">Donax arundinaceus</name>
    <dbReference type="NCBI Taxonomy" id="35708"/>
    <lineage>
        <taxon>Eukaryota</taxon>
        <taxon>Viridiplantae</taxon>
        <taxon>Streptophyta</taxon>
        <taxon>Embryophyta</taxon>
        <taxon>Tracheophyta</taxon>
        <taxon>Spermatophyta</taxon>
        <taxon>Magnoliopsida</taxon>
        <taxon>Liliopsida</taxon>
        <taxon>Poales</taxon>
        <taxon>Poaceae</taxon>
        <taxon>PACMAD clade</taxon>
        <taxon>Arundinoideae</taxon>
        <taxon>Arundineae</taxon>
        <taxon>Arundo</taxon>
    </lineage>
</organism>
<reference evidence="1" key="2">
    <citation type="journal article" date="2015" name="Data Brief">
        <title>Shoot transcriptome of the giant reed, Arundo donax.</title>
        <authorList>
            <person name="Barrero R.A."/>
            <person name="Guerrero F.D."/>
            <person name="Moolhuijzen P."/>
            <person name="Goolsby J.A."/>
            <person name="Tidwell J."/>
            <person name="Bellgard S.E."/>
            <person name="Bellgard M.I."/>
        </authorList>
    </citation>
    <scope>NUCLEOTIDE SEQUENCE</scope>
    <source>
        <tissue evidence="1">Shoot tissue taken approximately 20 cm above the soil surface</tissue>
    </source>
</reference>
<dbReference type="EMBL" id="GBRH01256457">
    <property type="protein sequence ID" value="JAD41438.1"/>
    <property type="molecule type" value="Transcribed_RNA"/>
</dbReference>
<protein>
    <submittedName>
        <fullName evidence="1">Uncharacterized protein</fullName>
    </submittedName>
</protein>
<accession>A0A0A8ZUQ8</accession>
<reference evidence="1" key="1">
    <citation type="submission" date="2014-09" db="EMBL/GenBank/DDBJ databases">
        <authorList>
            <person name="Magalhaes I.L.F."/>
            <person name="Oliveira U."/>
            <person name="Santos F.R."/>
            <person name="Vidigal T.H.D.A."/>
            <person name="Brescovit A.D."/>
            <person name="Santos A.J."/>
        </authorList>
    </citation>
    <scope>NUCLEOTIDE SEQUENCE</scope>
    <source>
        <tissue evidence="1">Shoot tissue taken approximately 20 cm above the soil surface</tissue>
    </source>
</reference>
<name>A0A0A8ZUQ8_ARUDO</name>
<sequence>MTGSVLYSWL</sequence>
<evidence type="ECO:0000313" key="1">
    <source>
        <dbReference type="EMBL" id="JAD41438.1"/>
    </source>
</evidence>